<dbReference type="InterPro" id="IPR037027">
    <property type="entry name" value="YqgF/RNaseH-like_dom_sf"/>
</dbReference>
<dbReference type="Pfam" id="PF03652">
    <property type="entry name" value="RuvX"/>
    <property type="match status" value="1"/>
</dbReference>
<dbReference type="SUPFAM" id="SSF53098">
    <property type="entry name" value="Ribonuclease H-like"/>
    <property type="match status" value="1"/>
</dbReference>
<name>A0AB94IW88_9BACT</name>
<evidence type="ECO:0000313" key="8">
    <source>
        <dbReference type="Proteomes" id="UP000008957"/>
    </source>
</evidence>
<dbReference type="CDD" id="cd16964">
    <property type="entry name" value="YqgF"/>
    <property type="match status" value="1"/>
</dbReference>
<comment type="function">
    <text evidence="5">Could be a nuclease involved in processing of the 5'-end of pre-16S rRNA.</text>
</comment>
<dbReference type="InterPro" id="IPR012337">
    <property type="entry name" value="RNaseH-like_sf"/>
</dbReference>
<dbReference type="KEGG" id="sbr:SY1_06480"/>
<keyword evidence="1 5" id="KW-0963">Cytoplasm</keyword>
<dbReference type="Gene3D" id="3.30.420.140">
    <property type="entry name" value="YqgF/RNase H-like domain"/>
    <property type="match status" value="1"/>
</dbReference>
<dbReference type="NCBIfam" id="TIGR00250">
    <property type="entry name" value="RNAse_H_YqgF"/>
    <property type="match status" value="1"/>
</dbReference>
<evidence type="ECO:0000256" key="3">
    <source>
        <dbReference type="ARBA" id="ARBA00022722"/>
    </source>
</evidence>
<dbReference type="HAMAP" id="MF_00651">
    <property type="entry name" value="Nuclease_YqgF"/>
    <property type="match status" value="1"/>
</dbReference>
<comment type="similarity">
    <text evidence="5">Belongs to the YqgF HJR family.</text>
</comment>
<dbReference type="SMART" id="SM00732">
    <property type="entry name" value="YqgFc"/>
    <property type="match status" value="1"/>
</dbReference>
<keyword evidence="4 5" id="KW-0378">Hydrolase</keyword>
<dbReference type="EMBL" id="FP929056">
    <property type="protein sequence ID" value="CBL28017.1"/>
    <property type="molecule type" value="Genomic_DNA"/>
</dbReference>
<proteinExistence type="inferred from homology"/>
<sequence>MTEAQPGRVLALDVGSARVGAAISDPMRLIAQGLAVWPVVDRDGGWRRKFEACLVQYAPTLVLVGMPTRTDGTRGPEAERVAKLVDLLRAGHPDLAFDTWDERFTTVMAHRAMIEGGVSRSGRRQRVDKIAAVLILESWLARQGAP</sequence>
<evidence type="ECO:0000256" key="5">
    <source>
        <dbReference type="HAMAP-Rule" id="MF_00651"/>
    </source>
</evidence>
<evidence type="ECO:0000313" key="7">
    <source>
        <dbReference type="EMBL" id="CBL28017.1"/>
    </source>
</evidence>
<reference evidence="7 8" key="2">
    <citation type="submission" date="2010-03" db="EMBL/GenBank/DDBJ databases">
        <authorList>
            <person name="Pajon A."/>
        </authorList>
    </citation>
    <scope>NUCLEOTIDE SEQUENCE [LARGE SCALE GENOMIC DNA]</scope>
    <source>
        <strain evidence="7 8">SGP1</strain>
    </source>
</reference>
<dbReference type="PANTHER" id="PTHR33317:SF4">
    <property type="entry name" value="POLYNUCLEOTIDYL TRANSFERASE, RIBONUCLEASE H-LIKE SUPERFAMILY PROTEIN"/>
    <property type="match status" value="1"/>
</dbReference>
<dbReference type="GO" id="GO:0000967">
    <property type="term" value="P:rRNA 5'-end processing"/>
    <property type="evidence" value="ECO:0007669"/>
    <property type="project" value="UniProtKB-UniRule"/>
</dbReference>
<accession>A0AB94IW88</accession>
<reference evidence="8" key="1">
    <citation type="submission" date="2010-03" db="EMBL/GenBank/DDBJ databases">
        <title>The genome sequence of Synergistetes sp. SGP1.</title>
        <authorList>
            <consortium name="metaHIT consortium -- http://www.metahit.eu/"/>
            <person name="Pajon A."/>
            <person name="Turner K."/>
            <person name="Parkhill J."/>
            <person name="Wade W."/>
            <person name="Vartoukian S."/>
        </authorList>
    </citation>
    <scope>NUCLEOTIDE SEQUENCE [LARGE SCALE GENOMIC DNA]</scope>
    <source>
        <strain evidence="8">SGP1</strain>
    </source>
</reference>
<dbReference type="InterPro" id="IPR005227">
    <property type="entry name" value="YqgF"/>
</dbReference>
<dbReference type="RefSeq" id="WP_015556164.1">
    <property type="nucleotide sequence ID" value="NC_021038.1"/>
</dbReference>
<keyword evidence="3 5" id="KW-0540">Nuclease</keyword>
<evidence type="ECO:0000256" key="4">
    <source>
        <dbReference type="ARBA" id="ARBA00022801"/>
    </source>
</evidence>
<dbReference type="InterPro" id="IPR006641">
    <property type="entry name" value="YqgF/RNaseH-like_dom"/>
</dbReference>
<protein>
    <recommendedName>
        <fullName evidence="5">Putative pre-16S rRNA nuclease</fullName>
        <ecNumber evidence="5">3.1.-.-</ecNumber>
    </recommendedName>
</protein>
<dbReference type="GO" id="GO:0004518">
    <property type="term" value="F:nuclease activity"/>
    <property type="evidence" value="ECO:0007669"/>
    <property type="project" value="UniProtKB-KW"/>
</dbReference>
<dbReference type="AlphaFoldDB" id="A0AB94IW88"/>
<dbReference type="PANTHER" id="PTHR33317">
    <property type="entry name" value="POLYNUCLEOTIDYL TRANSFERASE, RIBONUCLEASE H-LIKE SUPERFAMILY PROTEIN"/>
    <property type="match status" value="1"/>
</dbReference>
<comment type="subcellular location">
    <subcellularLocation>
        <location evidence="5">Cytoplasm</location>
    </subcellularLocation>
</comment>
<evidence type="ECO:0000256" key="1">
    <source>
        <dbReference type="ARBA" id="ARBA00022490"/>
    </source>
</evidence>
<dbReference type="GO" id="GO:0005829">
    <property type="term" value="C:cytosol"/>
    <property type="evidence" value="ECO:0007669"/>
    <property type="project" value="TreeGrafter"/>
</dbReference>
<keyword evidence="8" id="KW-1185">Reference proteome</keyword>
<dbReference type="EC" id="3.1.-.-" evidence="5"/>
<evidence type="ECO:0000256" key="2">
    <source>
        <dbReference type="ARBA" id="ARBA00022517"/>
    </source>
</evidence>
<evidence type="ECO:0000259" key="6">
    <source>
        <dbReference type="SMART" id="SM00732"/>
    </source>
</evidence>
<keyword evidence="2 5" id="KW-0690">Ribosome biogenesis</keyword>
<feature type="domain" description="YqgF/RNase H-like" evidence="6">
    <location>
        <begin position="7"/>
        <end position="109"/>
    </location>
</feature>
<gene>
    <name evidence="7" type="ORF">SY1_06480</name>
</gene>
<dbReference type="GO" id="GO:0016788">
    <property type="term" value="F:hydrolase activity, acting on ester bonds"/>
    <property type="evidence" value="ECO:0007669"/>
    <property type="project" value="UniProtKB-UniRule"/>
</dbReference>
<dbReference type="Proteomes" id="UP000008957">
    <property type="component" value="Chromosome"/>
</dbReference>
<organism evidence="7 8">
    <name type="scientific">Fretibacterium fastidiosum</name>
    <dbReference type="NCBI Taxonomy" id="651822"/>
    <lineage>
        <taxon>Bacteria</taxon>
        <taxon>Thermotogati</taxon>
        <taxon>Synergistota</taxon>
        <taxon>Synergistia</taxon>
        <taxon>Synergistales</taxon>
        <taxon>Aminobacteriaceae</taxon>
        <taxon>Fretibacterium</taxon>
    </lineage>
</organism>